<dbReference type="Proteomes" id="UP000247696">
    <property type="component" value="Chromosome"/>
</dbReference>
<gene>
    <name evidence="2" type="ORF">Csp1_26410</name>
</gene>
<proteinExistence type="predicted"/>
<name>A0A2Z3YXW5_9CORY</name>
<feature type="domain" description="EfeO-type cupredoxin-like" evidence="1">
    <location>
        <begin position="21"/>
        <end position="122"/>
    </location>
</feature>
<accession>A0A2Z3YXW5</accession>
<protein>
    <recommendedName>
        <fullName evidence="1">EfeO-type cupredoxin-like domain-containing protein</fullName>
    </recommendedName>
</protein>
<evidence type="ECO:0000313" key="3">
    <source>
        <dbReference type="Proteomes" id="UP000247696"/>
    </source>
</evidence>
<keyword evidence="3" id="KW-1185">Reference proteome</keyword>
<dbReference type="KEGG" id="cpre:Csp1_26410"/>
<evidence type="ECO:0000313" key="2">
    <source>
        <dbReference type="EMBL" id="AWT27384.1"/>
    </source>
</evidence>
<dbReference type="Pfam" id="PF13473">
    <property type="entry name" value="Cupredoxin_1"/>
    <property type="match status" value="1"/>
</dbReference>
<sequence length="123" mass="13096">MTGTESAGPRPGRTAAVLLGAAALVTGFTGCSPDQDGNRDGNQTRITVRNVAFAPEDVTVPAGTDVGWYYEDGGTFHDILIEELGVDAGFRREGDWHYTFDIPGTYRVTCSIHPTMTGTVTVT</sequence>
<dbReference type="EMBL" id="CP024988">
    <property type="protein sequence ID" value="AWT27384.1"/>
    <property type="molecule type" value="Genomic_DNA"/>
</dbReference>
<evidence type="ECO:0000259" key="1">
    <source>
        <dbReference type="Pfam" id="PF13473"/>
    </source>
</evidence>
<dbReference type="InterPro" id="IPR028096">
    <property type="entry name" value="EfeO_Cupredoxin"/>
</dbReference>
<organism evidence="2 3">
    <name type="scientific">Corynebacterium provencense</name>
    <dbReference type="NCBI Taxonomy" id="1737425"/>
    <lineage>
        <taxon>Bacteria</taxon>
        <taxon>Bacillati</taxon>
        <taxon>Actinomycetota</taxon>
        <taxon>Actinomycetes</taxon>
        <taxon>Mycobacteriales</taxon>
        <taxon>Corynebacteriaceae</taxon>
        <taxon>Corynebacterium</taxon>
    </lineage>
</organism>
<dbReference type="SUPFAM" id="SSF49503">
    <property type="entry name" value="Cupredoxins"/>
    <property type="match status" value="1"/>
</dbReference>
<dbReference type="STRING" id="1737425.GCA_900049755_01667"/>
<reference evidence="3" key="1">
    <citation type="submission" date="2017-11" db="EMBL/GenBank/DDBJ databases">
        <title>Otitis media/interna in a cat caused by the recently described species Corynebacterium provencense.</title>
        <authorList>
            <person name="Kittl S."/>
            <person name="Brodard I."/>
            <person name="Rychener L."/>
            <person name="Jores J."/>
            <person name="Roosje P."/>
            <person name="Gobeli Brawand S."/>
        </authorList>
    </citation>
    <scope>NUCLEOTIDE SEQUENCE [LARGE SCALE GENOMIC DNA]</scope>
    <source>
        <strain evidence="3">17KM38</strain>
    </source>
</reference>
<dbReference type="RefSeq" id="WP_162620283.1">
    <property type="nucleotide sequence ID" value="NZ_CP024988.1"/>
</dbReference>
<dbReference type="AlphaFoldDB" id="A0A2Z3YXW5"/>
<dbReference type="Gene3D" id="2.60.40.420">
    <property type="entry name" value="Cupredoxins - blue copper proteins"/>
    <property type="match status" value="1"/>
</dbReference>
<dbReference type="InterPro" id="IPR008972">
    <property type="entry name" value="Cupredoxin"/>
</dbReference>